<dbReference type="GO" id="GO:0016471">
    <property type="term" value="C:vacuolar proton-transporting V-type ATPase complex"/>
    <property type="evidence" value="ECO:0007669"/>
    <property type="project" value="UniProtKB-ARBA"/>
</dbReference>
<evidence type="ECO:0000256" key="3">
    <source>
        <dbReference type="ARBA" id="ARBA00013417"/>
    </source>
</evidence>
<evidence type="ECO:0000256" key="5">
    <source>
        <dbReference type="ARBA" id="ARBA00022554"/>
    </source>
</evidence>
<keyword evidence="8" id="KW-0472">Membrane</keyword>
<accession>A0A1B2J6V1</accession>
<feature type="region of interest" description="Disordered" evidence="13">
    <location>
        <begin position="235"/>
        <end position="291"/>
    </location>
</feature>
<dbReference type="GO" id="GO:0007035">
    <property type="term" value="P:vacuolar acidification"/>
    <property type="evidence" value="ECO:0007669"/>
    <property type="project" value="UniProtKB-ARBA"/>
</dbReference>
<evidence type="ECO:0000256" key="4">
    <source>
        <dbReference type="ARBA" id="ARBA00022448"/>
    </source>
</evidence>
<dbReference type="Gene3D" id="1.10.287.3240">
    <property type="match status" value="1"/>
</dbReference>
<sequence length="291" mass="32899">MSGSGNREQVFPTRMTLGLMKGKLKGAQQGYSLLKRKSEALTKRFREITRRIDDAKRKMGRVMQTAAFSLAQVTYATGDNIGYSVQDSVKSARFQVKAREENVSGVRLPQFETHINEEINDFKMTGLGRGGLQVQKAAEVYTSSVETLVELASLQTAFIILDEVIKVTNRRVNAIEHVVIPRTENTIAYINSELDELDREEFYRLKKVQEKKQQQTALQDAEAAAKKAQLLEKNASDKLQAEQKAEENKDNEASEQTKEEYDPEEEARQVSKFIDGPADDLTAQQEEDIIF</sequence>
<evidence type="ECO:0000256" key="6">
    <source>
        <dbReference type="ARBA" id="ARBA00022781"/>
    </source>
</evidence>
<comment type="subcellular location">
    <subcellularLocation>
        <location evidence="9">Vacuole membrane</location>
        <topology evidence="9">Peripheral membrane protein</topology>
        <orientation evidence="9">Cytoplasmic side</orientation>
    </subcellularLocation>
</comment>
<comment type="function">
    <text evidence="12">Subunit of the V1 complex of vacuolar(H+)-ATPase (V-ATPase), a multisubunit enzyme composed of a peripheral complex (V1) that hydrolyzes ATP and a membrane integral complex (V0) that translocates protons. V-ATPase is responsible for acidifying and maintaining the pH of intracellular compartments.</text>
</comment>
<dbReference type="HAMAP" id="MF_00271">
    <property type="entry name" value="ATP_synth_D_arch"/>
    <property type="match status" value="1"/>
</dbReference>
<evidence type="ECO:0000256" key="13">
    <source>
        <dbReference type="SAM" id="MobiDB-lite"/>
    </source>
</evidence>
<keyword evidence="6" id="KW-0375">Hydrogen ion transport</keyword>
<keyword evidence="7" id="KW-0406">Ion transport</keyword>
<dbReference type="GO" id="GO:0046961">
    <property type="term" value="F:proton-transporting ATPase activity, rotational mechanism"/>
    <property type="evidence" value="ECO:0007669"/>
    <property type="project" value="InterPro"/>
</dbReference>
<evidence type="ECO:0000313" key="15">
    <source>
        <dbReference type="Proteomes" id="UP000094565"/>
    </source>
</evidence>
<evidence type="ECO:0000256" key="11">
    <source>
        <dbReference type="ARBA" id="ARBA00030340"/>
    </source>
</evidence>
<evidence type="ECO:0000256" key="7">
    <source>
        <dbReference type="ARBA" id="ARBA00023065"/>
    </source>
</evidence>
<keyword evidence="15" id="KW-1185">Reference proteome</keyword>
<dbReference type="PANTHER" id="PTHR11671">
    <property type="entry name" value="V-TYPE ATP SYNTHASE SUBUNIT D"/>
    <property type="match status" value="1"/>
</dbReference>
<evidence type="ECO:0000256" key="12">
    <source>
        <dbReference type="ARBA" id="ARBA00046254"/>
    </source>
</evidence>
<evidence type="ECO:0000256" key="10">
    <source>
        <dbReference type="ARBA" id="ARBA00030317"/>
    </source>
</evidence>
<name>A0A1B2J6V1_PICPA</name>
<evidence type="ECO:0000256" key="2">
    <source>
        <dbReference type="ARBA" id="ARBA00013354"/>
    </source>
</evidence>
<dbReference type="InterPro" id="IPR002699">
    <property type="entry name" value="V_ATPase_D"/>
</dbReference>
<dbReference type="OrthoDB" id="7676488at2759"/>
<keyword evidence="4" id="KW-0813">Transport</keyword>
<dbReference type="AlphaFoldDB" id="A0A1B2J6V1"/>
<evidence type="ECO:0000256" key="8">
    <source>
        <dbReference type="ARBA" id="ARBA00023136"/>
    </source>
</evidence>
<dbReference type="Pfam" id="PF01813">
    <property type="entry name" value="ATP-synt_D"/>
    <property type="match status" value="1"/>
</dbReference>
<organism evidence="14 15">
    <name type="scientific">Komagataella pastoris</name>
    <name type="common">Yeast</name>
    <name type="synonym">Pichia pastoris</name>
    <dbReference type="NCBI Taxonomy" id="4922"/>
    <lineage>
        <taxon>Eukaryota</taxon>
        <taxon>Fungi</taxon>
        <taxon>Dikarya</taxon>
        <taxon>Ascomycota</taxon>
        <taxon>Saccharomycotina</taxon>
        <taxon>Pichiomycetes</taxon>
        <taxon>Pichiales</taxon>
        <taxon>Pichiaceae</taxon>
        <taxon>Komagataella</taxon>
    </lineage>
</organism>
<dbReference type="FunFam" id="1.10.287.3240:FF:000002">
    <property type="entry name" value="Vacuolar atp synthase subunit d"/>
    <property type="match status" value="1"/>
</dbReference>
<gene>
    <name evidence="14" type="primary">VMA8</name>
    <name evidence="14" type="ORF">ATY40_BA7501346</name>
</gene>
<reference evidence="14 15" key="1">
    <citation type="submission" date="2016-02" db="EMBL/GenBank/DDBJ databases">
        <title>Comparative genomic and transcriptomic foundation for Pichia pastoris.</title>
        <authorList>
            <person name="Love K.R."/>
            <person name="Shah K.A."/>
            <person name="Whittaker C.A."/>
            <person name="Wu J."/>
            <person name="Bartlett M.C."/>
            <person name="Ma D."/>
            <person name="Leeson R.L."/>
            <person name="Priest M."/>
            <person name="Young S.K."/>
            <person name="Love J.C."/>
        </authorList>
    </citation>
    <scope>NUCLEOTIDE SEQUENCE [LARGE SCALE GENOMIC DNA]</scope>
    <source>
        <strain evidence="14 15">ATCC 28485</strain>
    </source>
</reference>
<evidence type="ECO:0000256" key="9">
    <source>
        <dbReference type="ARBA" id="ARBA00029427"/>
    </source>
</evidence>
<dbReference type="EMBL" id="CP014584">
    <property type="protein sequence ID" value="ANZ73711.1"/>
    <property type="molecule type" value="Genomic_DNA"/>
</dbReference>
<dbReference type="Proteomes" id="UP000094565">
    <property type="component" value="Chromosome 1"/>
</dbReference>
<evidence type="ECO:0000313" key="14">
    <source>
        <dbReference type="EMBL" id="ANZ73711.1"/>
    </source>
</evidence>
<proteinExistence type="inferred from homology"/>
<dbReference type="NCBIfam" id="TIGR00309">
    <property type="entry name" value="V_ATPase_subD"/>
    <property type="match status" value="1"/>
</dbReference>
<feature type="compositionally biased region" description="Basic and acidic residues" evidence="13">
    <location>
        <begin position="235"/>
        <end position="260"/>
    </location>
</feature>
<protein>
    <recommendedName>
        <fullName evidence="3">V-type proton ATPase subunit D</fullName>
    </recommendedName>
    <alternativeName>
        <fullName evidence="2">V-type proton ATPase subunit d</fullName>
    </alternativeName>
    <alternativeName>
        <fullName evidence="10 11">Vacuolar proton pump subunit D</fullName>
    </alternativeName>
</protein>
<evidence type="ECO:0000256" key="1">
    <source>
        <dbReference type="ARBA" id="ARBA00005850"/>
    </source>
</evidence>
<keyword evidence="5" id="KW-0926">Vacuole</keyword>
<comment type="similarity">
    <text evidence="1">Belongs to the V-ATPase D subunit family.</text>
</comment>